<dbReference type="PANTHER" id="PTHR28037">
    <property type="entry name" value="ALCOHOL O-ACETYLTRANSFERASE 1-RELATED"/>
    <property type="match status" value="1"/>
</dbReference>
<protein>
    <recommendedName>
        <fullName evidence="3">Alcohol acetyltransferase</fullName>
    </recommendedName>
</protein>
<dbReference type="GeneID" id="4851756"/>
<dbReference type="KEGG" id="pic:PICST_29020"/>
<dbReference type="Proteomes" id="UP000002258">
    <property type="component" value="Chromosome 1"/>
</dbReference>
<dbReference type="InterPro" id="IPR052058">
    <property type="entry name" value="Alcohol_O-acetyltransferase"/>
</dbReference>
<accession>A3GHK7</accession>
<comment type="caution">
    <text evidence="1">The sequence shown here is derived from an EMBL/GenBank/DDBJ whole genome shotgun (WGS) entry which is preliminary data.</text>
</comment>
<dbReference type="PANTHER" id="PTHR28037:SF1">
    <property type="entry name" value="ALCOHOL O-ACETYLTRANSFERASE 1-RELATED"/>
    <property type="match status" value="1"/>
</dbReference>
<dbReference type="Pfam" id="PF07247">
    <property type="entry name" value="AATase"/>
    <property type="match status" value="1"/>
</dbReference>
<dbReference type="HOGENOM" id="CLU_043167_0_0_1"/>
<sequence length="489" mass="55726">MTVAPILTRELSLSENFLRFRTATRFYRNFQVTATYSQSLGANLDVLFHALRKTLLDYHILICNVFTESGKKGAFFRPLSKATLADLLVLKDGKSYLTDGTINEKFMKEVNETIFKHEIESPLFRLILVGEFDLCAVFEHTMADGVVGNYFHQILLDNLAYVQDPENYTMLVSDYGIDIKSQVSMNSVIFEYAADVRHLRNSLPPPIDSFLADPDVDYSGNDPEYFDKVVPTDYVGKKWQGRFMPTWDYTLSFKLLNFTPTETKQILAKCKVQGVTLTSYIAIIHIFTMQPVFGTECYNTHRIAMTLRRHYDANNTNSAYKELLTRENSKILGSVAHVGFANNMAPLSEFSWDEVRKINANVATQISNKNAMNAFKGFKQAYEAQDDPSSFFESQMEFPKADASKISNLGYIKIPNYERDTGSWTITNMIFSQDVSPTTAEFMLNVVSTPIGGLNFVLTYYDHRFDDVDLDNFDGLVAKLKENMLKYSQ</sequence>
<dbReference type="InterPro" id="IPR010828">
    <property type="entry name" value="Atf2/Sli1-like"/>
</dbReference>
<organism evidence="1 2">
    <name type="scientific">Scheffersomyces stipitis (strain ATCC 58785 / CBS 6054 / NBRC 10063 / NRRL Y-11545)</name>
    <name type="common">Yeast</name>
    <name type="synonym">Pichia stipitis</name>
    <dbReference type="NCBI Taxonomy" id="322104"/>
    <lineage>
        <taxon>Eukaryota</taxon>
        <taxon>Fungi</taxon>
        <taxon>Dikarya</taxon>
        <taxon>Ascomycota</taxon>
        <taxon>Saccharomycotina</taxon>
        <taxon>Pichiomycetes</taxon>
        <taxon>Debaryomycetaceae</taxon>
        <taxon>Scheffersomyces</taxon>
    </lineage>
</organism>
<dbReference type="InParanoid" id="A3GHK7"/>
<proteinExistence type="predicted"/>
<reference evidence="1 2" key="1">
    <citation type="journal article" date="2007" name="Nat. Biotechnol.">
        <title>Genome sequence of the lignocellulose-bioconverting and xylose-fermenting yeast Pichia stipitis.</title>
        <authorList>
            <person name="Jeffries T.W."/>
            <person name="Grigoriev I.V."/>
            <person name="Grimwood J."/>
            <person name="Laplaza J.M."/>
            <person name="Aerts A."/>
            <person name="Salamov A."/>
            <person name="Schmutz J."/>
            <person name="Lindquist E."/>
            <person name="Dehal P."/>
            <person name="Shapiro H."/>
            <person name="Jin Y.S."/>
            <person name="Passoth V."/>
            <person name="Richardson P.M."/>
        </authorList>
    </citation>
    <scope>NUCLEOTIDE SEQUENCE [LARGE SCALE GENOMIC DNA]</scope>
    <source>
        <strain evidence="2">ATCC 58785 / CBS 6054 / NBRC 10063 / NRRL Y-11545</strain>
    </source>
</reference>
<evidence type="ECO:0008006" key="3">
    <source>
        <dbReference type="Google" id="ProtNLM"/>
    </source>
</evidence>
<dbReference type="eggNOG" id="ENOG502RC91">
    <property type="taxonomic scope" value="Eukaryota"/>
</dbReference>
<dbReference type="STRING" id="322104.A3GHK7"/>
<gene>
    <name evidence="1" type="ORF">PICST_29020</name>
</gene>
<dbReference type="OMA" id="THRTAMT"/>
<dbReference type="RefSeq" id="XP_001387094.2">
    <property type="nucleotide sequence ID" value="XM_001387057.1"/>
</dbReference>
<evidence type="ECO:0000313" key="1">
    <source>
        <dbReference type="EMBL" id="EAZ63071.2"/>
    </source>
</evidence>
<keyword evidence="2" id="KW-1185">Reference proteome</keyword>
<dbReference type="OrthoDB" id="2150604at2759"/>
<dbReference type="GO" id="GO:0008080">
    <property type="term" value="F:N-acetyltransferase activity"/>
    <property type="evidence" value="ECO:0007669"/>
    <property type="project" value="TreeGrafter"/>
</dbReference>
<dbReference type="AlphaFoldDB" id="A3GHK7"/>
<name>A3GHK7_PICST</name>
<dbReference type="EMBL" id="AAVQ01000002">
    <property type="protein sequence ID" value="EAZ63071.2"/>
    <property type="molecule type" value="Genomic_DNA"/>
</dbReference>
<evidence type="ECO:0000313" key="2">
    <source>
        <dbReference type="Proteomes" id="UP000002258"/>
    </source>
</evidence>